<accession>A0AAJ4EJP8</accession>
<organism evidence="1 2">
    <name type="scientific">Spiroplasma citri</name>
    <dbReference type="NCBI Taxonomy" id="2133"/>
    <lineage>
        <taxon>Bacteria</taxon>
        <taxon>Bacillati</taxon>
        <taxon>Mycoplasmatota</taxon>
        <taxon>Mollicutes</taxon>
        <taxon>Entomoplasmatales</taxon>
        <taxon>Spiroplasmataceae</taxon>
        <taxon>Spiroplasma</taxon>
    </lineage>
</organism>
<protein>
    <submittedName>
        <fullName evidence="1">Uncharacterized protein</fullName>
    </submittedName>
</protein>
<dbReference type="EMBL" id="CP046368">
    <property type="protein sequence ID" value="QIA68991.1"/>
    <property type="molecule type" value="Genomic_DNA"/>
</dbReference>
<sequence>MKITTTDLLVAENEALVAENEALKAQLKDIMYWKNWIENGGCHQHIQKIIDDLEEELAELKQQQLYKEDFEKFTCFWNCCECEDDGTFYLKDNSKYDKLPSKEEK</sequence>
<proteinExistence type="predicted"/>
<dbReference type="Proteomes" id="UP000464735">
    <property type="component" value="Chromosome"/>
</dbReference>
<gene>
    <name evidence="1" type="ORF">GL298_05380</name>
</gene>
<dbReference type="RefSeq" id="WP_164028280.1">
    <property type="nucleotide sequence ID" value="NZ_CP046368.1"/>
</dbReference>
<name>A0AAJ4EJP8_SPICI</name>
<dbReference type="AlphaFoldDB" id="A0AAJ4EJP8"/>
<reference evidence="1 2" key="1">
    <citation type="submission" date="2019-11" db="EMBL/GenBank/DDBJ databases">
        <title>Whole genome sequencing and comparative genomics analyses of five strains of Spiroplasma citri.</title>
        <authorList>
            <person name="Yokomi R."/>
            <person name="Chen J."/>
            <person name="Rattner R."/>
            <person name="Vidalakis G."/>
        </authorList>
    </citation>
    <scope>NUCLEOTIDE SEQUENCE [LARGE SCALE GENOMIC DNA]</scope>
    <source>
        <strain evidence="1 2">BR12</strain>
    </source>
</reference>
<evidence type="ECO:0000313" key="2">
    <source>
        <dbReference type="Proteomes" id="UP000464735"/>
    </source>
</evidence>
<evidence type="ECO:0000313" key="1">
    <source>
        <dbReference type="EMBL" id="QIA68991.1"/>
    </source>
</evidence>